<name>A0ABR4AV90_9LECA</name>
<dbReference type="Pfam" id="PF00561">
    <property type="entry name" value="Abhydrolase_1"/>
    <property type="match status" value="1"/>
</dbReference>
<keyword evidence="5" id="KW-1185">Reference proteome</keyword>
<evidence type="ECO:0000313" key="4">
    <source>
        <dbReference type="EMBL" id="KAL2049200.1"/>
    </source>
</evidence>
<dbReference type="Gene3D" id="3.40.50.1820">
    <property type="entry name" value="alpha/beta hydrolase"/>
    <property type="match status" value="1"/>
</dbReference>
<accession>A0ABR4AV90</accession>
<organism evidence="4 5">
    <name type="scientific">Lepraria finkii</name>
    <dbReference type="NCBI Taxonomy" id="1340010"/>
    <lineage>
        <taxon>Eukaryota</taxon>
        <taxon>Fungi</taxon>
        <taxon>Dikarya</taxon>
        <taxon>Ascomycota</taxon>
        <taxon>Pezizomycotina</taxon>
        <taxon>Lecanoromycetes</taxon>
        <taxon>OSLEUM clade</taxon>
        <taxon>Lecanoromycetidae</taxon>
        <taxon>Lecanorales</taxon>
        <taxon>Lecanorineae</taxon>
        <taxon>Stereocaulaceae</taxon>
        <taxon>Lepraria</taxon>
    </lineage>
</organism>
<evidence type="ECO:0000256" key="1">
    <source>
        <dbReference type="ARBA" id="ARBA00022801"/>
    </source>
</evidence>
<protein>
    <recommendedName>
        <fullName evidence="3">AB hydrolase-1 domain-containing protein</fullName>
    </recommendedName>
</protein>
<dbReference type="PRINTS" id="PR00111">
    <property type="entry name" value="ABHYDROLASE"/>
</dbReference>
<dbReference type="EMBL" id="JBHFEH010000069">
    <property type="protein sequence ID" value="KAL2049200.1"/>
    <property type="molecule type" value="Genomic_DNA"/>
</dbReference>
<comment type="caution">
    <text evidence="4">The sequence shown here is derived from an EMBL/GenBank/DDBJ whole genome shotgun (WGS) entry which is preliminary data.</text>
</comment>
<evidence type="ECO:0000256" key="2">
    <source>
        <dbReference type="ARBA" id="ARBA00038334"/>
    </source>
</evidence>
<comment type="similarity">
    <text evidence="2">Belongs to the AB hydrolase superfamily. Epoxide hydrolase family.</text>
</comment>
<gene>
    <name evidence="4" type="ORF">ABVK25_010550</name>
</gene>
<dbReference type="Proteomes" id="UP001590951">
    <property type="component" value="Unassembled WGS sequence"/>
</dbReference>
<proteinExistence type="inferred from homology"/>
<reference evidence="4 5" key="1">
    <citation type="submission" date="2024-09" db="EMBL/GenBank/DDBJ databases">
        <title>Rethinking Asexuality: The Enigmatic Case of Functional Sexual Genes in Lepraria (Stereocaulaceae).</title>
        <authorList>
            <person name="Doellman M."/>
            <person name="Sun Y."/>
            <person name="Barcenas-Pena A."/>
            <person name="Lumbsch H.T."/>
            <person name="Grewe F."/>
        </authorList>
    </citation>
    <scope>NUCLEOTIDE SEQUENCE [LARGE SCALE GENOMIC DNA]</scope>
    <source>
        <strain evidence="4 5">Grewe 0041</strain>
    </source>
</reference>
<feature type="domain" description="AB hydrolase-1" evidence="3">
    <location>
        <begin position="40"/>
        <end position="318"/>
    </location>
</feature>
<keyword evidence="1" id="KW-0378">Hydrolase</keyword>
<sequence>MVLNSINPAGDPRVGHYNANLNGKNYHYLLATPPRAFRATIFLIHGWPDISMGWRYQIPSLLQAGYRVVCPDIMGFGGTDAPPVAPPPSNEGIEYYSFKRAAEDIKELARQLGCSEIILGGHDWGGAIVYKVALWFPELVTHLFSVCTPHRAPTKTYIPLEAMVSKLPNFGYQLQLASGAVEEHIKTKVQIKQFLNGLYGGKGPNGEVGFDVRKGVLFENLPILRKSALMDEEVLECYAEEYYRNGIGGTLCWYRNQEVNFQDELQLTKKTIDIPVLFIQATKDEALPPAMSEGMEEYVTNMTRKSVPTSHWALWEAPEQVNGMVKEWLEKVDHSKSSL</sequence>
<dbReference type="InterPro" id="IPR029058">
    <property type="entry name" value="AB_hydrolase_fold"/>
</dbReference>
<evidence type="ECO:0000313" key="5">
    <source>
        <dbReference type="Proteomes" id="UP001590951"/>
    </source>
</evidence>
<evidence type="ECO:0000259" key="3">
    <source>
        <dbReference type="Pfam" id="PF00561"/>
    </source>
</evidence>
<dbReference type="PRINTS" id="PR00412">
    <property type="entry name" value="EPOXHYDRLASE"/>
</dbReference>
<dbReference type="InterPro" id="IPR000073">
    <property type="entry name" value="AB_hydrolase_1"/>
</dbReference>
<dbReference type="SUPFAM" id="SSF53474">
    <property type="entry name" value="alpha/beta-Hydrolases"/>
    <property type="match status" value="1"/>
</dbReference>
<dbReference type="PANTHER" id="PTHR43329">
    <property type="entry name" value="EPOXIDE HYDROLASE"/>
    <property type="match status" value="1"/>
</dbReference>
<dbReference type="InterPro" id="IPR000639">
    <property type="entry name" value="Epox_hydrolase-like"/>
</dbReference>